<dbReference type="AlphaFoldDB" id="A0A5P1R6T4"/>
<evidence type="ECO:0000313" key="2">
    <source>
        <dbReference type="EMBL" id="QEQ95394.1"/>
    </source>
</evidence>
<evidence type="ECO:0000256" key="1">
    <source>
        <dbReference type="SAM" id="Phobius"/>
    </source>
</evidence>
<sequence length="388" mass="43865">MTEYTPIFNRTYLKILPWFLAIAILLLTLNNQPETVKQPEPLETPQTYLYQDKAISNDQILLVYPFPAAFGETQQVQRRGVRLALDQSIQTMPDITINAYPDHLIITLPLSSINQIPATLDNLRLQQNTHLAAMTQQASAERYLASSSIEEQALINFKLQIATQLPTFDYSRALASPQVILFTLNRSSNATLQSLQTLSEKILDNHPLSSQPSTPALPDTLIELKHRSPLHQLLIGQLETERDKRLPKELAWRYLGQQLLALTEGKSTQFRLLSEHSYPVGFSALLIRQPDSFSEPLFSNLRQYLKQSIASSPPAPLKVFMVKEYEQRLSNAAQLPYLLANNLFYQEETLSADQYHDKLSAITDADIISEIESLLSPQASVIIRTTPL</sequence>
<name>A0A5P1R6T4_9GAMM</name>
<keyword evidence="1" id="KW-0472">Membrane</keyword>
<gene>
    <name evidence="2" type="ORF">F0U83_01015</name>
</gene>
<feature type="transmembrane region" description="Helical" evidence="1">
    <location>
        <begin position="12"/>
        <end position="29"/>
    </location>
</feature>
<dbReference type="OrthoDB" id="6116764at2"/>
<dbReference type="RefSeq" id="WP_138986098.1">
    <property type="nucleotide sequence ID" value="NZ_CP043869.1"/>
</dbReference>
<dbReference type="EMBL" id="CP043869">
    <property type="protein sequence ID" value="QEQ95394.1"/>
    <property type="molecule type" value="Genomic_DNA"/>
</dbReference>
<organism evidence="2 3">
    <name type="scientific">Neptunomonas concharum</name>
    <dbReference type="NCBI Taxonomy" id="1031538"/>
    <lineage>
        <taxon>Bacteria</taxon>
        <taxon>Pseudomonadati</taxon>
        <taxon>Pseudomonadota</taxon>
        <taxon>Gammaproteobacteria</taxon>
        <taxon>Oceanospirillales</taxon>
        <taxon>Oceanospirillaceae</taxon>
        <taxon>Neptunomonas</taxon>
    </lineage>
</organism>
<dbReference type="KEGG" id="ncu:F0U83_01015"/>
<protein>
    <recommendedName>
        <fullName evidence="4">Insulinase family protein</fullName>
    </recommendedName>
</protein>
<keyword evidence="1" id="KW-1133">Transmembrane helix</keyword>
<accession>A0A5P1R6T4</accession>
<evidence type="ECO:0008006" key="4">
    <source>
        <dbReference type="Google" id="ProtNLM"/>
    </source>
</evidence>
<keyword evidence="1" id="KW-0812">Transmembrane</keyword>
<keyword evidence="3" id="KW-1185">Reference proteome</keyword>
<dbReference type="Proteomes" id="UP000324760">
    <property type="component" value="Chromosome"/>
</dbReference>
<proteinExistence type="predicted"/>
<reference evidence="2 3" key="1">
    <citation type="journal article" date="2019" name="Biochem. Eng. J.">
        <title>Metabolic engineering of the marine bacteria Neptunomonas concharum for the production of acetoin and meso-2,3-butanediol from acetate.</title>
        <authorList>
            <person name="Li W."/>
            <person name="Pu N."/>
            <person name="Liu C.-X."/>
            <person name="Yuan Q.-P."/>
            <person name="Li Z.-J."/>
        </authorList>
    </citation>
    <scope>NUCLEOTIDE SEQUENCE [LARGE SCALE GENOMIC DNA]</scope>
    <source>
        <strain evidence="2 3">JCM17730</strain>
    </source>
</reference>
<evidence type="ECO:0000313" key="3">
    <source>
        <dbReference type="Proteomes" id="UP000324760"/>
    </source>
</evidence>